<organism evidence="2 3">
    <name type="scientific">Riemerella anatipestifer</name>
    <name type="common">Moraxella anatipestifer</name>
    <dbReference type="NCBI Taxonomy" id="34085"/>
    <lineage>
        <taxon>Bacteria</taxon>
        <taxon>Pseudomonadati</taxon>
        <taxon>Bacteroidota</taxon>
        <taxon>Flavobacteriia</taxon>
        <taxon>Flavobacteriales</taxon>
        <taxon>Weeksellaceae</taxon>
        <taxon>Riemerella</taxon>
    </lineage>
</organism>
<dbReference type="AlphaFoldDB" id="A0AAP3AQ96"/>
<dbReference type="EMBL" id="JAOZYT010000056">
    <property type="protein sequence ID" value="MCW0524358.1"/>
    <property type="molecule type" value="Genomic_DNA"/>
</dbReference>
<feature type="coiled-coil region" evidence="1">
    <location>
        <begin position="649"/>
        <end position="680"/>
    </location>
</feature>
<keyword evidence="1" id="KW-0175">Coiled coil</keyword>
<gene>
    <name evidence="2" type="ORF">OKE68_08530</name>
</gene>
<name>A0AAP3AQ96_RIEAN</name>
<proteinExistence type="predicted"/>
<protein>
    <submittedName>
        <fullName evidence="2">Uncharacterized protein</fullName>
    </submittedName>
</protein>
<evidence type="ECO:0000313" key="2">
    <source>
        <dbReference type="EMBL" id="MCW0524358.1"/>
    </source>
</evidence>
<reference evidence="2" key="1">
    <citation type="submission" date="2022-10" db="EMBL/GenBank/DDBJ databases">
        <title>Sifting through the core-genome to identify putative cross-protective antigens against Riemerella anatipestifer.</title>
        <authorList>
            <person name="Zheng X."/>
            <person name="Zhang W."/>
        </authorList>
    </citation>
    <scope>NUCLEOTIDE SEQUENCE</scope>
    <source>
        <strain evidence="2">ZWRA178</strain>
    </source>
</reference>
<comment type="caution">
    <text evidence="2">The sequence shown here is derived from an EMBL/GenBank/DDBJ whole genome shotgun (WGS) entry which is preliminary data.</text>
</comment>
<sequence>MKNKIIAASLLVGSIAYGQIKVHTGLDTSIGNENPFLDASAYNNFDNNVGKGLYFPTTDLKTWEFKTNSINPGKFKNYFDGMVVYNTGEGAPTTDASKGGIRNNLTRGFYYFKNPNQTFPSGNVANGEWIRISDTQANDQLWAQRDNNGVQETYLKPADAKGDVYSYSEKNALLNLGGVSREDSRWVLSGRYGYSNQEVPLYTGVNSSRLPLNSTIGNPTSSGIYNTYKFSDYLSVIKEEHAGQGNASGNKFYIGKSTSVNAMDVTSNINGIEGFSASAKVFSNTKVGSISAFVGEAVAGSDVHAVTASNVTGAVFRGRNFAKSTTTNLVGVEGVTHNYGTATNITAGKFTATSSNTHTVTGFQSPVTAVSTLTGVDASATNRQNSTTEEIMGASIVTNLIENSKATNVRTVNAKGYIQAESSVEDFSNVNSYVRAFGIAMVKNLYGFRFQHILPSTFAPDNMYGLYIEDVNRGSKLNYSIYTNEGEVRFGGLKGLGNRPVYADADGKLIIGDATNALTSFKWIEDTTNNSIKLAVNSAGTERTQYPVSITDEGVILGSSFRGVNGATIFPDYVFQKYYTGTSSIKADYSFKTLSQVEDFVKANGHLPGYQSAEAIKKQGYIDLMATQLTNVEKIEELYLHSIEQDKALKVKDAKIAELENELKSQKENFEARLQKLEALLVK</sequence>
<evidence type="ECO:0000313" key="3">
    <source>
        <dbReference type="Proteomes" id="UP001207440"/>
    </source>
</evidence>
<evidence type="ECO:0000256" key="1">
    <source>
        <dbReference type="SAM" id="Coils"/>
    </source>
</evidence>
<dbReference type="Proteomes" id="UP001207440">
    <property type="component" value="Unassembled WGS sequence"/>
</dbReference>
<accession>A0AAP3AQ96</accession>
<dbReference type="RefSeq" id="WP_064970963.1">
    <property type="nucleotide sequence ID" value="NZ_CP029760.1"/>
</dbReference>